<proteinExistence type="predicted"/>
<dbReference type="InterPro" id="IPR051681">
    <property type="entry name" value="Ser/Thr_Kinases-Pseudokinases"/>
</dbReference>
<dbReference type="CDD" id="cd13999">
    <property type="entry name" value="STKc_MAP3K-like"/>
    <property type="match status" value="1"/>
</dbReference>
<dbReference type="InterPro" id="IPR001245">
    <property type="entry name" value="Ser-Thr/Tyr_kinase_cat_dom"/>
</dbReference>
<accession>A0ABR2IMF2</accession>
<dbReference type="EMBL" id="JAPFFF010000016">
    <property type="protein sequence ID" value="KAK8865469.1"/>
    <property type="molecule type" value="Genomic_DNA"/>
</dbReference>
<dbReference type="Proteomes" id="UP001470230">
    <property type="component" value="Unassembled WGS sequence"/>
</dbReference>
<gene>
    <name evidence="2" type="ORF">M9Y10_011017</name>
</gene>
<dbReference type="Pfam" id="PF00069">
    <property type="entry name" value="Pkinase"/>
    <property type="match status" value="1"/>
</dbReference>
<comment type="caution">
    <text evidence="2">The sequence shown here is derived from an EMBL/GenBank/DDBJ whole genome shotgun (WGS) entry which is preliminary data.</text>
</comment>
<name>A0ABR2IMF2_9EUKA</name>
<reference evidence="2 3" key="1">
    <citation type="submission" date="2024-04" db="EMBL/GenBank/DDBJ databases">
        <title>Tritrichomonas musculus Genome.</title>
        <authorList>
            <person name="Alves-Ferreira E."/>
            <person name="Grigg M."/>
            <person name="Lorenzi H."/>
            <person name="Galac M."/>
        </authorList>
    </citation>
    <scope>NUCLEOTIDE SEQUENCE [LARGE SCALE GENOMIC DNA]</scope>
    <source>
        <strain evidence="2 3">EAF2021</strain>
    </source>
</reference>
<dbReference type="PANTHER" id="PTHR44329">
    <property type="entry name" value="SERINE/THREONINE-PROTEIN KINASE TNNI3K-RELATED"/>
    <property type="match status" value="1"/>
</dbReference>
<dbReference type="InterPro" id="IPR000719">
    <property type="entry name" value="Prot_kinase_dom"/>
</dbReference>
<dbReference type="Gene3D" id="1.10.510.10">
    <property type="entry name" value="Transferase(Phosphotransferase) domain 1"/>
    <property type="match status" value="1"/>
</dbReference>
<dbReference type="PROSITE" id="PS50011">
    <property type="entry name" value="PROTEIN_KINASE_DOM"/>
    <property type="match status" value="1"/>
</dbReference>
<evidence type="ECO:0000313" key="3">
    <source>
        <dbReference type="Proteomes" id="UP001470230"/>
    </source>
</evidence>
<sequence>MGDFLDLSKFSKQSFINEGSFGKVYKVIEKETGKVFAAKISQNNVDDDQKSLLINLKREIGIMSQLNHPSILKFIGYSPIDFDNEPKPVIISEYSPNGSLANLIALESQSRSLPMWDDTKKLITLYGISSAMPFLHSHNIIHRDLKPENILEDDFLFPKIADFGFSKILHSNSDSMSTQSTTGVKGTPIYVPPEGWENNECSKAGDVYAFAIIAYEIMTLEIPFKDYTFMMLCRRVAMNGERPTFKYPIPDCYRDLITRCWSQDPEKRPTFEQIKEELKTNPDFITETIDKDQFLDYVEMIDNCDFSFDPQKKFKKVMISKVIETDSNNSEDGKKVEEIQNRERKFERKEVVHHTPHSLFGRSSKNHTHYTIFHITRSEQRTVVTDSNGNKSFSDWTLVPGSEVKQEVGSGMEGGFTDAYEREI</sequence>
<dbReference type="SMART" id="SM00220">
    <property type="entry name" value="S_TKc"/>
    <property type="match status" value="1"/>
</dbReference>
<feature type="domain" description="Protein kinase" evidence="1">
    <location>
        <begin position="10"/>
        <end position="284"/>
    </location>
</feature>
<evidence type="ECO:0000313" key="2">
    <source>
        <dbReference type="EMBL" id="KAK8865469.1"/>
    </source>
</evidence>
<dbReference type="SUPFAM" id="SSF56112">
    <property type="entry name" value="Protein kinase-like (PK-like)"/>
    <property type="match status" value="1"/>
</dbReference>
<protein>
    <recommendedName>
        <fullName evidence="1">Protein kinase domain-containing protein</fullName>
    </recommendedName>
</protein>
<dbReference type="InterPro" id="IPR011009">
    <property type="entry name" value="Kinase-like_dom_sf"/>
</dbReference>
<dbReference type="PRINTS" id="PR00109">
    <property type="entry name" value="TYRKINASE"/>
</dbReference>
<organism evidence="2 3">
    <name type="scientific">Tritrichomonas musculus</name>
    <dbReference type="NCBI Taxonomy" id="1915356"/>
    <lineage>
        <taxon>Eukaryota</taxon>
        <taxon>Metamonada</taxon>
        <taxon>Parabasalia</taxon>
        <taxon>Tritrichomonadida</taxon>
        <taxon>Tritrichomonadidae</taxon>
        <taxon>Tritrichomonas</taxon>
    </lineage>
</organism>
<dbReference type="PANTHER" id="PTHR44329:SF214">
    <property type="entry name" value="PROTEIN KINASE DOMAIN-CONTAINING PROTEIN"/>
    <property type="match status" value="1"/>
</dbReference>
<keyword evidence="3" id="KW-1185">Reference proteome</keyword>
<evidence type="ECO:0000259" key="1">
    <source>
        <dbReference type="PROSITE" id="PS50011"/>
    </source>
</evidence>